<dbReference type="InterPro" id="IPR036431">
    <property type="entry name" value="ARID_dom_sf"/>
</dbReference>
<dbReference type="Gene3D" id="1.10.150.60">
    <property type="entry name" value="ARID DNA-binding domain"/>
    <property type="match status" value="1"/>
</dbReference>
<feature type="domain" description="ARID" evidence="2">
    <location>
        <begin position="28"/>
        <end position="121"/>
    </location>
</feature>
<dbReference type="Pfam" id="PF01388">
    <property type="entry name" value="ARID"/>
    <property type="match status" value="1"/>
</dbReference>
<evidence type="ECO:0000256" key="1">
    <source>
        <dbReference type="ARBA" id="ARBA00023242"/>
    </source>
</evidence>
<sequence length="675" mass="75996">MAGWSILTNGSSSKGSPVKKKCVDSGSDKLRYLFDQVISIYLKRVCVDSRNRPIPALLGDGRSVDLFRLFWVVRENGGFDLVSKNGLWGFVAEELGLDEVVKSALKLIYVKYVYVLDKWLKRKLSDEKCFEIDGNLRFLCSQLENELKISLSSSKVGKVKDGKKIRYGSQKNGEYIELGSEERNVSFVKILISNDDDKKGDHDNGNDVDDDEAVDLGHSVEERFFSRKRKQESFSGMLSWLRQIATNPCDLTMGKVPEAPKWKEQALKVQEALLQKGNFCLNTHQSPLQLRIHPSMYEERIFLSNQSTERCSKRVPLIKSPTCPCCKPCLITTKVEPENCSPKAPDNCLNYECSNGDHPAAVDLMEPVNQFKDNTPKKQVPVGPMFQAIVPDWTGVLVESYSKWVGTRVWPPENGEHNTSVGKSCIGKGREESCQCRFPGSVECIRFHIAEKRMILKHDLGMVFYQWRFDCMGEEVSLSWTSEEEKRFKNIIRLNPSSLNKCFQNTSFKIFRKKTRKDLVSYYFNVFVVQRRRYQNRVTPKEIDSDDDESEFGSLSEGFGKEAVKVPGSDSRTGLLPPLKKPMLLDAPFRGEGAPEQHCTEKINIEDASSSDFLRKDDVNPQVRTCKNSFHNLLAGSFSGILLAAIANNGMGTAAGANHPLAKTILVARLCGPSA</sequence>
<dbReference type="SUPFAM" id="SSF46774">
    <property type="entry name" value="ARID-like"/>
    <property type="match status" value="1"/>
</dbReference>
<evidence type="ECO:0000259" key="2">
    <source>
        <dbReference type="PROSITE" id="PS51011"/>
    </source>
</evidence>
<dbReference type="SMART" id="SM01014">
    <property type="entry name" value="ARID"/>
    <property type="match status" value="1"/>
</dbReference>
<evidence type="ECO:0000259" key="3">
    <source>
        <dbReference type="PROSITE" id="PS51156"/>
    </source>
</evidence>
<evidence type="ECO:0000313" key="5">
    <source>
        <dbReference type="Proteomes" id="UP001370490"/>
    </source>
</evidence>
<evidence type="ECO:0000313" key="4">
    <source>
        <dbReference type="EMBL" id="KAK6947802.1"/>
    </source>
</evidence>
<reference evidence="4 5" key="1">
    <citation type="submission" date="2023-12" db="EMBL/GenBank/DDBJ databases">
        <title>A high-quality genome assembly for Dillenia turbinata (Dilleniales).</title>
        <authorList>
            <person name="Chanderbali A."/>
        </authorList>
    </citation>
    <scope>NUCLEOTIDE SEQUENCE [LARGE SCALE GENOMIC DNA]</scope>
    <source>
        <strain evidence="4">LSX21</strain>
        <tissue evidence="4">Leaf</tissue>
    </source>
</reference>
<dbReference type="EMBL" id="JBAMMX010000001">
    <property type="protein sequence ID" value="KAK6947802.1"/>
    <property type="molecule type" value="Genomic_DNA"/>
</dbReference>
<comment type="caution">
    <text evidence="4">The sequence shown here is derived from an EMBL/GenBank/DDBJ whole genome shotgun (WGS) entry which is preliminary data.</text>
</comment>
<keyword evidence="4" id="KW-0238">DNA-binding</keyword>
<dbReference type="Proteomes" id="UP001370490">
    <property type="component" value="Unassembled WGS sequence"/>
</dbReference>
<dbReference type="PANTHER" id="PTHR46410:SF1">
    <property type="entry name" value="AT-RICH INTERACTIVE DOMAIN-CONTAINING PROTEIN 1"/>
    <property type="match status" value="1"/>
</dbReference>
<protein>
    <submittedName>
        <fullName evidence="4">ARID DNA-binding domain</fullName>
    </submittedName>
</protein>
<feature type="domain" description="ELM2" evidence="3">
    <location>
        <begin position="378"/>
        <end position="528"/>
    </location>
</feature>
<dbReference type="InterPro" id="IPR000949">
    <property type="entry name" value="ELM2_dom"/>
</dbReference>
<dbReference type="SMART" id="SM00501">
    <property type="entry name" value="BRIGHT"/>
    <property type="match status" value="1"/>
</dbReference>
<dbReference type="CDD" id="cd16100">
    <property type="entry name" value="ARID"/>
    <property type="match status" value="1"/>
</dbReference>
<dbReference type="PROSITE" id="PS51156">
    <property type="entry name" value="ELM2"/>
    <property type="match status" value="1"/>
</dbReference>
<dbReference type="GO" id="GO:0003677">
    <property type="term" value="F:DNA binding"/>
    <property type="evidence" value="ECO:0007669"/>
    <property type="project" value="UniProtKB-KW"/>
</dbReference>
<organism evidence="4 5">
    <name type="scientific">Dillenia turbinata</name>
    <dbReference type="NCBI Taxonomy" id="194707"/>
    <lineage>
        <taxon>Eukaryota</taxon>
        <taxon>Viridiplantae</taxon>
        <taxon>Streptophyta</taxon>
        <taxon>Embryophyta</taxon>
        <taxon>Tracheophyta</taxon>
        <taxon>Spermatophyta</taxon>
        <taxon>Magnoliopsida</taxon>
        <taxon>eudicotyledons</taxon>
        <taxon>Gunneridae</taxon>
        <taxon>Pentapetalae</taxon>
        <taxon>Dilleniales</taxon>
        <taxon>Dilleniaceae</taxon>
        <taxon>Dillenia</taxon>
    </lineage>
</organism>
<accession>A0AAN8WKG0</accession>
<gene>
    <name evidence="4" type="ORF">RJ641_001275</name>
</gene>
<dbReference type="InterPro" id="IPR001606">
    <property type="entry name" value="ARID_dom"/>
</dbReference>
<keyword evidence="5" id="KW-1185">Reference proteome</keyword>
<dbReference type="AlphaFoldDB" id="A0AAN8WKG0"/>
<proteinExistence type="predicted"/>
<name>A0AAN8WKG0_9MAGN</name>
<dbReference type="PANTHER" id="PTHR46410">
    <property type="entry name" value="AT-RICH INTERACTIVE DOMAIN-CONTAINING PROTEIN 2"/>
    <property type="match status" value="1"/>
</dbReference>
<dbReference type="PROSITE" id="PS51011">
    <property type="entry name" value="ARID"/>
    <property type="match status" value="1"/>
</dbReference>
<keyword evidence="1" id="KW-0539">Nucleus</keyword>